<sequence length="166" mass="19345">MIRDSIRNDLCLLILLPANNAARIYCNQIESSSICQIQMNNDYIQKGLIYTCIKQQPTKIKMFENQNIDLIKSEYNIQNNNNNSLISKKKTSLCLLDSLKNLTIDKTNNKISRDLIKQRRVKINKKYLSSSPMTNSIISPHAFNLWYNNNNNKKKNITNEQDYVIK</sequence>
<proteinExistence type="predicted"/>
<evidence type="ECO:0000313" key="2">
    <source>
        <dbReference type="Proteomes" id="UP000663870"/>
    </source>
</evidence>
<evidence type="ECO:0000313" key="1">
    <source>
        <dbReference type="EMBL" id="CAF0874658.1"/>
    </source>
</evidence>
<accession>A0A813XSH4</accession>
<keyword evidence="2" id="KW-1185">Reference proteome</keyword>
<gene>
    <name evidence="1" type="ORF">JXQ802_LOCUS7847</name>
</gene>
<reference evidence="1" key="1">
    <citation type="submission" date="2021-02" db="EMBL/GenBank/DDBJ databases">
        <authorList>
            <person name="Nowell W R."/>
        </authorList>
    </citation>
    <scope>NUCLEOTIDE SEQUENCE</scope>
</reference>
<comment type="caution">
    <text evidence="1">The sequence shown here is derived from an EMBL/GenBank/DDBJ whole genome shotgun (WGS) entry which is preliminary data.</text>
</comment>
<dbReference type="EMBL" id="CAJNOL010000134">
    <property type="protein sequence ID" value="CAF0874658.1"/>
    <property type="molecule type" value="Genomic_DNA"/>
</dbReference>
<protein>
    <submittedName>
        <fullName evidence="1">Uncharacterized protein</fullName>
    </submittedName>
</protein>
<organism evidence="1 2">
    <name type="scientific">Rotaria sordida</name>
    <dbReference type="NCBI Taxonomy" id="392033"/>
    <lineage>
        <taxon>Eukaryota</taxon>
        <taxon>Metazoa</taxon>
        <taxon>Spiralia</taxon>
        <taxon>Gnathifera</taxon>
        <taxon>Rotifera</taxon>
        <taxon>Eurotatoria</taxon>
        <taxon>Bdelloidea</taxon>
        <taxon>Philodinida</taxon>
        <taxon>Philodinidae</taxon>
        <taxon>Rotaria</taxon>
    </lineage>
</organism>
<name>A0A813XSH4_9BILA</name>
<dbReference type="AlphaFoldDB" id="A0A813XSH4"/>
<dbReference type="Proteomes" id="UP000663870">
    <property type="component" value="Unassembled WGS sequence"/>
</dbReference>